<dbReference type="Proteomes" id="UP000008237">
    <property type="component" value="Unassembled WGS sequence"/>
</dbReference>
<dbReference type="OrthoDB" id="8062037at2759"/>
<gene>
    <name evidence="1" type="ORF">EAI_15364</name>
</gene>
<dbReference type="InParanoid" id="E2BDG7"/>
<dbReference type="AlphaFoldDB" id="E2BDG7"/>
<accession>E2BDG7</accession>
<name>E2BDG7_HARSA</name>
<evidence type="ECO:0000313" key="1">
    <source>
        <dbReference type="EMBL" id="EFN86279.1"/>
    </source>
</evidence>
<evidence type="ECO:0000313" key="2">
    <source>
        <dbReference type="Proteomes" id="UP000008237"/>
    </source>
</evidence>
<dbReference type="EMBL" id="GL447620">
    <property type="protein sequence ID" value="EFN86279.1"/>
    <property type="molecule type" value="Genomic_DNA"/>
</dbReference>
<dbReference type="STRING" id="610380.E2BDG7"/>
<keyword evidence="2" id="KW-1185">Reference proteome</keyword>
<proteinExistence type="predicted"/>
<sequence length="66" mass="7219">MTQRSIKRIGSGIATVPSILAKKPKMDEVSKKAGSSDVTFDGFGGHAKYDKFPKSLQNQHAKKSQR</sequence>
<reference evidence="1 2" key="1">
    <citation type="journal article" date="2010" name="Science">
        <title>Genomic comparison of the ants Camponotus floridanus and Harpegnathos saltator.</title>
        <authorList>
            <person name="Bonasio R."/>
            <person name="Zhang G."/>
            <person name="Ye C."/>
            <person name="Mutti N.S."/>
            <person name="Fang X."/>
            <person name="Qin N."/>
            <person name="Donahue G."/>
            <person name="Yang P."/>
            <person name="Li Q."/>
            <person name="Li C."/>
            <person name="Zhang P."/>
            <person name="Huang Z."/>
            <person name="Berger S.L."/>
            <person name="Reinberg D."/>
            <person name="Wang J."/>
            <person name="Liebig J."/>
        </authorList>
    </citation>
    <scope>NUCLEOTIDE SEQUENCE [LARGE SCALE GENOMIC DNA]</scope>
    <source>
        <strain evidence="1 2">R22 G/1</strain>
    </source>
</reference>
<protein>
    <submittedName>
        <fullName evidence="1">Uncharacterized protein</fullName>
    </submittedName>
</protein>
<organism evidence="2">
    <name type="scientific">Harpegnathos saltator</name>
    <name type="common">Jerdon's jumping ant</name>
    <dbReference type="NCBI Taxonomy" id="610380"/>
    <lineage>
        <taxon>Eukaryota</taxon>
        <taxon>Metazoa</taxon>
        <taxon>Ecdysozoa</taxon>
        <taxon>Arthropoda</taxon>
        <taxon>Hexapoda</taxon>
        <taxon>Insecta</taxon>
        <taxon>Pterygota</taxon>
        <taxon>Neoptera</taxon>
        <taxon>Endopterygota</taxon>
        <taxon>Hymenoptera</taxon>
        <taxon>Apocrita</taxon>
        <taxon>Aculeata</taxon>
        <taxon>Formicoidea</taxon>
        <taxon>Formicidae</taxon>
        <taxon>Ponerinae</taxon>
        <taxon>Ponerini</taxon>
        <taxon>Harpegnathos</taxon>
    </lineage>
</organism>